<accession>A0A1L7NME6</accession>
<name>A0A1L7NME6_PSEPU</name>
<organism evidence="1 2">
    <name type="scientific">Pseudomonas putida</name>
    <name type="common">Arthrobacter siderocapsulatus</name>
    <dbReference type="NCBI Taxonomy" id="303"/>
    <lineage>
        <taxon>Bacteria</taxon>
        <taxon>Pseudomonadati</taxon>
        <taxon>Pseudomonadota</taxon>
        <taxon>Gammaproteobacteria</taxon>
        <taxon>Pseudomonadales</taxon>
        <taxon>Pseudomonadaceae</taxon>
        <taxon>Pseudomonas</taxon>
    </lineage>
</organism>
<reference evidence="1 2" key="1">
    <citation type="submission" date="2015-11" db="EMBL/GenBank/DDBJ databases">
        <title>Complete genome sequencing of a biphenyl-degrading bacterium, Pseudomonas putida KF715 (=NBRC110667).</title>
        <authorList>
            <person name="Suenaga H."/>
            <person name="Fujihara N."/>
            <person name="Watanabe T."/>
            <person name="Hirose J."/>
            <person name="Kimura N."/>
            <person name="Yamazoe A."/>
            <person name="Hosoyama A."/>
            <person name="Shimodaira J."/>
            <person name="Furukawa K."/>
        </authorList>
    </citation>
    <scope>NUCLEOTIDE SEQUENCE [LARGE SCALE GENOMIC DNA]</scope>
    <source>
        <strain evidence="1 2">KF715</strain>
        <plasmid evidence="2">Plasmid pkf715a dna</plasmid>
    </source>
</reference>
<dbReference type="AlphaFoldDB" id="A0A1L7NME6"/>
<gene>
    <name evidence="1" type="ORF">KF715C_pA970</name>
</gene>
<protein>
    <submittedName>
        <fullName evidence="1">Uncharacterized protein</fullName>
    </submittedName>
</protein>
<evidence type="ECO:0000313" key="1">
    <source>
        <dbReference type="EMBL" id="BAW26602.1"/>
    </source>
</evidence>
<dbReference type="EMBL" id="AP015030">
    <property type="protein sequence ID" value="BAW26602.1"/>
    <property type="molecule type" value="Genomic_DNA"/>
</dbReference>
<sequence length="136" mass="15055">MSNNNPESLELKAGAVFEYGSRTYRLDAFLCEVEDKTPAHPFIAQLVAELNAEEDSKLPAGHRRIKLRFCMPEEATYVAGSGVCGCVAEIADITIVGTVPWSSRELIEHHEEALSLGREGRRCDPIVRPIRQEACV</sequence>
<dbReference type="Proteomes" id="UP000218731">
    <property type="component" value="Plasmid pKF715A"/>
</dbReference>
<keyword evidence="1" id="KW-0614">Plasmid</keyword>
<dbReference type="RefSeq" id="WP_042919672.1">
    <property type="nucleotide sequence ID" value="NZ_AP015030.1"/>
</dbReference>
<evidence type="ECO:0000313" key="2">
    <source>
        <dbReference type="Proteomes" id="UP000218731"/>
    </source>
</evidence>
<geneLocation type="plasmid" evidence="2">
    <name>pkf715a dna</name>
</geneLocation>
<proteinExistence type="predicted"/>